<name>A0A6J8DE83_MYTCO</name>
<accession>A0A6J8DE83</accession>
<evidence type="ECO:0000313" key="1">
    <source>
        <dbReference type="EMBL" id="CAC5405380.1"/>
    </source>
</evidence>
<protein>
    <submittedName>
        <fullName evidence="1">Uncharacterized protein</fullName>
    </submittedName>
</protein>
<evidence type="ECO:0000313" key="2">
    <source>
        <dbReference type="Proteomes" id="UP000507470"/>
    </source>
</evidence>
<proteinExistence type="predicted"/>
<dbReference type="AlphaFoldDB" id="A0A6J8DE83"/>
<gene>
    <name evidence="1" type="ORF">MCOR_39082</name>
</gene>
<dbReference type="OrthoDB" id="6061759at2759"/>
<dbReference type="EMBL" id="CACVKT020007119">
    <property type="protein sequence ID" value="CAC5405380.1"/>
    <property type="molecule type" value="Genomic_DNA"/>
</dbReference>
<reference evidence="1 2" key="1">
    <citation type="submission" date="2020-06" db="EMBL/GenBank/DDBJ databases">
        <authorList>
            <person name="Li R."/>
            <person name="Bekaert M."/>
        </authorList>
    </citation>
    <scope>NUCLEOTIDE SEQUENCE [LARGE SCALE GENOMIC DNA]</scope>
    <source>
        <strain evidence="2">wild</strain>
    </source>
</reference>
<organism evidence="1 2">
    <name type="scientific">Mytilus coruscus</name>
    <name type="common">Sea mussel</name>
    <dbReference type="NCBI Taxonomy" id="42192"/>
    <lineage>
        <taxon>Eukaryota</taxon>
        <taxon>Metazoa</taxon>
        <taxon>Spiralia</taxon>
        <taxon>Lophotrochozoa</taxon>
        <taxon>Mollusca</taxon>
        <taxon>Bivalvia</taxon>
        <taxon>Autobranchia</taxon>
        <taxon>Pteriomorphia</taxon>
        <taxon>Mytilida</taxon>
        <taxon>Mytiloidea</taxon>
        <taxon>Mytilidae</taxon>
        <taxon>Mytilinae</taxon>
        <taxon>Mytilus</taxon>
    </lineage>
</organism>
<dbReference type="Proteomes" id="UP000507470">
    <property type="component" value="Unassembled WGS sequence"/>
</dbReference>
<sequence>MVPGFYGLNLSITVRFSAFYGWSSGKFSLMDGSDKTILFYNFNTVLKSLWVDVTENKVFEDECSTLEVRNFLRKMMIILVLIAVVSCQEDVWEELFSVDSIEPISLDVYSEIPGNIKWQQSNRSTAVTAKAKLYQKGTEDLPSDLLSSQCRIDTEIKAGKITVRIFPSIQEPKFTSYQLNGGFPLLYSYFLTLCILASVHGWRIAVTYGVLLSAMFTFANVCLDNITRIDIVVEYPETVQFNKINVFMKNGNITLPESVTYNSIVDCSTDHTFNRSGCISCCHGKGVCGIGNKCYCEDGHEERTHCKMKKTPRHTIFINTVDQRIIHVNLPTNQNITVYGKRDLNGSVRSLKSFRSHDQYGVSSNIVMGKLRKISRIVSSSGTTISFDWKTKCSVHVTVIFNKGQGQIDQDITVCKMKPKQEKVELEDNKETQNILPSSVDEKRNLQRRSKNVINHHHKGDFIKIPVEIKSCNEPDSSAEVSAKIITANHSENIIQNDFLGSLTSHPGLYHIRIPVKPVHQTDSQESAVCQTFIHSTNHLCKYASSNYHKFQRHICKQIKSSIKVMSGVSFSQVGDVITTCESSFQTVISFCKEFYTNIENNCNRDSIIFYDSFVSGNVSVQIIATFPGNYSVYSERFDLKVKEDSPFPVSMKKINDIRPKPRFIGFSVNPRDPKPFQRYNVKINYACSSSTTKLDMRIEGSDNYHSNITCHGVTQCNCCILHVAGAAAHVMDKVLVTLNDPLTQTITTREIAVLF</sequence>
<keyword evidence="2" id="KW-1185">Reference proteome</keyword>